<gene>
    <name evidence="3" type="ORF">NQ318_014147</name>
</gene>
<dbReference type="AlphaFoldDB" id="A0AAV8XAF1"/>
<proteinExistence type="predicted"/>
<name>A0AAV8XAF1_9CUCU</name>
<keyword evidence="4" id="KW-1185">Reference proteome</keyword>
<evidence type="ECO:0000313" key="3">
    <source>
        <dbReference type="EMBL" id="KAJ8934980.1"/>
    </source>
</evidence>
<accession>A0AAV8XAF1</accession>
<dbReference type="PANTHER" id="PTHR13483">
    <property type="entry name" value="BOX C_D SNORNA PROTEIN 1-RELATED"/>
    <property type="match status" value="1"/>
</dbReference>
<dbReference type="GO" id="GO:0000492">
    <property type="term" value="P:box C/D snoRNP assembly"/>
    <property type="evidence" value="ECO:0007669"/>
    <property type="project" value="TreeGrafter"/>
</dbReference>
<evidence type="ECO:0000259" key="2">
    <source>
        <dbReference type="Pfam" id="PF25790"/>
    </source>
</evidence>
<dbReference type="GO" id="GO:0005634">
    <property type="term" value="C:nucleus"/>
    <property type="evidence" value="ECO:0007669"/>
    <property type="project" value="TreeGrafter"/>
</dbReference>
<dbReference type="GO" id="GO:0048254">
    <property type="term" value="P:snoRNA localization"/>
    <property type="evidence" value="ECO:0007669"/>
    <property type="project" value="TreeGrafter"/>
</dbReference>
<dbReference type="InterPro" id="IPR057721">
    <property type="entry name" value="BCD1_alpha/beta"/>
</dbReference>
<organism evidence="3 4">
    <name type="scientific">Aromia moschata</name>
    <dbReference type="NCBI Taxonomy" id="1265417"/>
    <lineage>
        <taxon>Eukaryota</taxon>
        <taxon>Metazoa</taxon>
        <taxon>Ecdysozoa</taxon>
        <taxon>Arthropoda</taxon>
        <taxon>Hexapoda</taxon>
        <taxon>Insecta</taxon>
        <taxon>Pterygota</taxon>
        <taxon>Neoptera</taxon>
        <taxon>Endopterygota</taxon>
        <taxon>Coleoptera</taxon>
        <taxon>Polyphaga</taxon>
        <taxon>Cucujiformia</taxon>
        <taxon>Chrysomeloidea</taxon>
        <taxon>Cerambycidae</taxon>
        <taxon>Cerambycinae</taxon>
        <taxon>Callichromatini</taxon>
        <taxon>Aromia</taxon>
    </lineage>
</organism>
<feature type="domain" description="BCD1 alpha/beta" evidence="2">
    <location>
        <begin position="4"/>
        <end position="97"/>
    </location>
</feature>
<dbReference type="PANTHER" id="PTHR13483:SF3">
    <property type="entry name" value="BOX C_D SNORNA PROTEIN 1"/>
    <property type="match status" value="1"/>
</dbReference>
<reference evidence="3" key="1">
    <citation type="journal article" date="2023" name="Insect Mol. Biol.">
        <title>Genome sequencing provides insights into the evolution of gene families encoding plant cell wall-degrading enzymes in longhorned beetles.</title>
        <authorList>
            <person name="Shin N.R."/>
            <person name="Okamura Y."/>
            <person name="Kirsch R."/>
            <person name="Pauchet Y."/>
        </authorList>
    </citation>
    <scope>NUCLEOTIDE SEQUENCE</scope>
    <source>
        <strain evidence="3">AMC_N1</strain>
    </source>
</reference>
<evidence type="ECO:0000313" key="4">
    <source>
        <dbReference type="Proteomes" id="UP001162162"/>
    </source>
</evidence>
<dbReference type="GO" id="GO:0000463">
    <property type="term" value="P:maturation of LSU-rRNA from tricistronic rRNA transcript (SSU-rRNA, 5.8S rRNA, LSU-rRNA)"/>
    <property type="evidence" value="ECO:0007669"/>
    <property type="project" value="TreeGrafter"/>
</dbReference>
<dbReference type="EMBL" id="JAPWTK010000952">
    <property type="protein sequence ID" value="KAJ8934980.1"/>
    <property type="molecule type" value="Genomic_DNA"/>
</dbReference>
<keyword evidence="1" id="KW-0597">Phosphoprotein</keyword>
<protein>
    <recommendedName>
        <fullName evidence="2">BCD1 alpha/beta domain-containing protein</fullName>
    </recommendedName>
</protein>
<dbReference type="Pfam" id="PF25790">
    <property type="entry name" value="BCD1"/>
    <property type="match status" value="1"/>
</dbReference>
<dbReference type="Proteomes" id="UP001162162">
    <property type="component" value="Unassembled WGS sequence"/>
</dbReference>
<sequence>MDLKLHDIKVAESTKLSAAFSKYLVEQCNESLQESVQFYQAAGISGIRFLLKAEQKRGKFYELDPTSSLRECLEKKLIIEYPTIHVVLKDHACGYDIIDSDDEECEESNKRVKLGNEIVQKIVTDAEKDEKSHNSLKNLLFASDYSDDELLSD</sequence>
<dbReference type="GO" id="GO:0070761">
    <property type="term" value="C:pre-snoRNP complex"/>
    <property type="evidence" value="ECO:0007669"/>
    <property type="project" value="TreeGrafter"/>
</dbReference>
<dbReference type="InterPro" id="IPR051639">
    <property type="entry name" value="BCD1"/>
</dbReference>
<evidence type="ECO:0000256" key="1">
    <source>
        <dbReference type="ARBA" id="ARBA00022553"/>
    </source>
</evidence>
<comment type="caution">
    <text evidence="3">The sequence shown here is derived from an EMBL/GenBank/DDBJ whole genome shotgun (WGS) entry which is preliminary data.</text>
</comment>